<reference evidence="1" key="1">
    <citation type="submission" date="2021-05" db="EMBL/GenBank/DDBJ databases">
        <title>First report of NDM-5 and VEB-6 producing Proteus mirabilis isolated from blood of a sepsis patient in Kolkata, India.</title>
        <authorList>
            <person name="Halder G."/>
            <person name="Chaudhuri B."/>
            <person name="Dutta S."/>
        </authorList>
    </citation>
    <scope>NUCLEOTIDE SEQUENCE [LARGE SCALE GENOMIC DNA]</scope>
    <source>
        <strain evidence="1">7049</strain>
    </source>
</reference>
<evidence type="ECO:0008006" key="2">
    <source>
        <dbReference type="Google" id="ProtNLM"/>
    </source>
</evidence>
<proteinExistence type="predicted"/>
<organism evidence="1">
    <name type="scientific">Proteus mirabilis</name>
    <dbReference type="NCBI Taxonomy" id="584"/>
    <lineage>
        <taxon>Bacteria</taxon>
        <taxon>Pseudomonadati</taxon>
        <taxon>Pseudomonadota</taxon>
        <taxon>Gammaproteobacteria</taxon>
        <taxon>Enterobacterales</taxon>
        <taxon>Morganellaceae</taxon>
        <taxon>Proteus</taxon>
    </lineage>
</organism>
<gene>
    <name evidence="1" type="ORF">I3679_008060</name>
</gene>
<protein>
    <recommendedName>
        <fullName evidence="2">Lipoprotein</fullName>
    </recommendedName>
</protein>
<dbReference type="PROSITE" id="PS51257">
    <property type="entry name" value="PROKAR_LIPOPROTEIN"/>
    <property type="match status" value="1"/>
</dbReference>
<sequence>MNLIKKHHRIISLTVMTVLLTGCSQGHSPFIPMLGAYFPIGCYVHLLAY</sequence>
<accession>A0ABD5LRZ9</accession>
<dbReference type="AlphaFoldDB" id="A0ABD5LRZ9"/>
<comment type="caution">
    <text evidence="1">The sequence shown here is derived from an EMBL/GenBank/DDBJ whole genome shotgun (WGS) entry which is preliminary data.</text>
</comment>
<name>A0ABD5LRZ9_PROMI</name>
<dbReference type="EMBL" id="JADQCH020000001">
    <property type="protein sequence ID" value="MEY2344115.1"/>
    <property type="molecule type" value="Genomic_DNA"/>
</dbReference>
<evidence type="ECO:0000313" key="1">
    <source>
        <dbReference type="EMBL" id="MEY2344115.1"/>
    </source>
</evidence>